<evidence type="ECO:0000313" key="6">
    <source>
        <dbReference type="Proteomes" id="UP000503462"/>
    </source>
</evidence>
<keyword evidence="3" id="KW-0812">Transmembrane</keyword>
<dbReference type="InterPro" id="IPR050327">
    <property type="entry name" value="Proton-linked_MCT"/>
</dbReference>
<dbReference type="PANTHER" id="PTHR11360">
    <property type="entry name" value="MONOCARBOXYLATE TRANSPORTER"/>
    <property type="match status" value="1"/>
</dbReference>
<sequence length="430" mass="45803">MASQSQVELTSFDDHEASRQDYQTLPPADTGRAAYSFLAACFVMEALVWGFPFAFGVFQVYYTAQDQFAAQSNVIAAIGTTATGVMYFMGPVLAVLGQRWPRSRQPTMYVGLAIMIASLVIASFCTTVSGLLVTQGVMYAVGGVSLYFPVMQLVDEWFITSKSKVRESGTGSAGIAIPFIMQALLDRYGYQTALRVWAVAALCLALPCMPFLRPRLPVSAAGAFRPADWAFLKRPAFWLYELGNVGQSLGYFLPGLYIPAYADSLGLPTYAGPLALGLYNIGFCAGTVGLGMIIDRYHVTNGILISTIGSLIAVFGFWGFTTTQPMLYMFAILYGMFGGSFSVTWSGCVGALRQTDTNIDAGLVIGLMAAGKGIGAVISGPLSAALLAADTWRGHAGFAYGSGYGPLVVFSGVSAALGGTAWIGRQFRLI</sequence>
<dbReference type="AlphaFoldDB" id="A0A6H0Y236"/>
<feature type="transmembrane region" description="Helical" evidence="3">
    <location>
        <begin position="74"/>
        <end position="96"/>
    </location>
</feature>
<feature type="transmembrane region" description="Helical" evidence="3">
    <location>
        <begin position="361"/>
        <end position="384"/>
    </location>
</feature>
<feature type="transmembrane region" description="Helical" evidence="3">
    <location>
        <begin position="196"/>
        <end position="216"/>
    </location>
</feature>
<dbReference type="GO" id="GO:0022857">
    <property type="term" value="F:transmembrane transporter activity"/>
    <property type="evidence" value="ECO:0007669"/>
    <property type="project" value="InterPro"/>
</dbReference>
<dbReference type="InterPro" id="IPR036259">
    <property type="entry name" value="MFS_trans_sf"/>
</dbReference>
<evidence type="ECO:0000256" key="1">
    <source>
        <dbReference type="ARBA" id="ARBA00004141"/>
    </source>
</evidence>
<feature type="transmembrane region" description="Helical" evidence="3">
    <location>
        <begin position="404"/>
        <end position="424"/>
    </location>
</feature>
<comment type="similarity">
    <text evidence="2">Belongs to the major facilitator superfamily. Monocarboxylate porter (TC 2.A.1.13) family.</text>
</comment>
<reference evidence="5 6" key="1">
    <citation type="journal article" date="2016" name="Sci. Rep.">
        <title>Peltaster fructicola genome reveals evolution from an invasive phytopathogen to an ectophytic parasite.</title>
        <authorList>
            <person name="Xu C."/>
            <person name="Chen H."/>
            <person name="Gleason M.L."/>
            <person name="Xu J.R."/>
            <person name="Liu H."/>
            <person name="Zhang R."/>
            <person name="Sun G."/>
        </authorList>
    </citation>
    <scope>NUCLEOTIDE SEQUENCE [LARGE SCALE GENOMIC DNA]</scope>
    <source>
        <strain evidence="5 6">LNHT1506</strain>
    </source>
</reference>
<feature type="transmembrane region" description="Helical" evidence="3">
    <location>
        <begin position="326"/>
        <end position="349"/>
    </location>
</feature>
<feature type="transmembrane region" description="Helical" evidence="3">
    <location>
        <begin position="37"/>
        <end position="62"/>
    </location>
</feature>
<feature type="transmembrane region" description="Helical" evidence="3">
    <location>
        <begin position="108"/>
        <end position="131"/>
    </location>
</feature>
<dbReference type="PANTHER" id="PTHR11360:SF287">
    <property type="entry name" value="MFS MONOCARBOXYLATE TRANSPORTER"/>
    <property type="match status" value="1"/>
</dbReference>
<dbReference type="OrthoDB" id="2213137at2759"/>
<keyword evidence="6" id="KW-1185">Reference proteome</keyword>
<dbReference type="SUPFAM" id="SSF103473">
    <property type="entry name" value="MFS general substrate transporter"/>
    <property type="match status" value="1"/>
</dbReference>
<evidence type="ECO:0000259" key="4">
    <source>
        <dbReference type="PROSITE" id="PS50850"/>
    </source>
</evidence>
<dbReference type="InterPro" id="IPR020846">
    <property type="entry name" value="MFS_dom"/>
</dbReference>
<feature type="transmembrane region" description="Helical" evidence="3">
    <location>
        <begin position="301"/>
        <end position="320"/>
    </location>
</feature>
<evidence type="ECO:0000256" key="3">
    <source>
        <dbReference type="SAM" id="Phobius"/>
    </source>
</evidence>
<accession>A0A6H0Y236</accession>
<dbReference type="InterPro" id="IPR011701">
    <property type="entry name" value="MFS"/>
</dbReference>
<protein>
    <recommendedName>
        <fullName evidence="4">Major facilitator superfamily (MFS) profile domain-containing protein</fullName>
    </recommendedName>
</protein>
<dbReference type="Pfam" id="PF07690">
    <property type="entry name" value="MFS_1"/>
    <property type="match status" value="1"/>
</dbReference>
<comment type="subcellular location">
    <subcellularLocation>
        <location evidence="1">Membrane</location>
        <topology evidence="1">Multi-pass membrane protein</topology>
    </subcellularLocation>
</comment>
<name>A0A6H0Y236_9PEZI</name>
<proteinExistence type="inferred from homology"/>
<dbReference type="Proteomes" id="UP000503462">
    <property type="component" value="Chromosome 4"/>
</dbReference>
<dbReference type="GO" id="GO:0016020">
    <property type="term" value="C:membrane"/>
    <property type="evidence" value="ECO:0007669"/>
    <property type="project" value="UniProtKB-SubCell"/>
</dbReference>
<feature type="transmembrane region" description="Helical" evidence="3">
    <location>
        <begin position="270"/>
        <end position="294"/>
    </location>
</feature>
<keyword evidence="3" id="KW-1133">Transmembrane helix</keyword>
<evidence type="ECO:0000256" key="2">
    <source>
        <dbReference type="ARBA" id="ARBA00006727"/>
    </source>
</evidence>
<feature type="transmembrane region" description="Helical" evidence="3">
    <location>
        <begin position="237"/>
        <end position="258"/>
    </location>
</feature>
<keyword evidence="3" id="KW-0472">Membrane</keyword>
<organism evidence="5 6">
    <name type="scientific">Peltaster fructicola</name>
    <dbReference type="NCBI Taxonomy" id="286661"/>
    <lineage>
        <taxon>Eukaryota</taxon>
        <taxon>Fungi</taxon>
        <taxon>Dikarya</taxon>
        <taxon>Ascomycota</taxon>
        <taxon>Pezizomycotina</taxon>
        <taxon>Dothideomycetes</taxon>
        <taxon>Dothideomycetes incertae sedis</taxon>
        <taxon>Peltaster</taxon>
    </lineage>
</organism>
<dbReference type="PROSITE" id="PS50850">
    <property type="entry name" value="MFS"/>
    <property type="match status" value="1"/>
</dbReference>
<dbReference type="EMBL" id="CP051142">
    <property type="protein sequence ID" value="QIX00975.1"/>
    <property type="molecule type" value="Genomic_DNA"/>
</dbReference>
<feature type="domain" description="Major facilitator superfamily (MFS) profile" evidence="4">
    <location>
        <begin position="236"/>
        <end position="430"/>
    </location>
</feature>
<gene>
    <name evidence="5" type="ORF">AMS68_006492</name>
</gene>
<evidence type="ECO:0000313" key="5">
    <source>
        <dbReference type="EMBL" id="QIX00975.1"/>
    </source>
</evidence>
<dbReference type="Gene3D" id="1.20.1250.20">
    <property type="entry name" value="MFS general substrate transporter like domains"/>
    <property type="match status" value="2"/>
</dbReference>